<dbReference type="InterPro" id="IPR000962">
    <property type="entry name" value="Znf_DskA_TraR"/>
</dbReference>
<dbReference type="Pfam" id="PF01258">
    <property type="entry name" value="zf-dskA_traR"/>
    <property type="match status" value="1"/>
</dbReference>
<dbReference type="PROSITE" id="PS01102">
    <property type="entry name" value="ZF_DKSA_1"/>
    <property type="match status" value="1"/>
</dbReference>
<dbReference type="Gene3D" id="1.20.120.910">
    <property type="entry name" value="DksA, coiled-coil domain"/>
    <property type="match status" value="1"/>
</dbReference>
<dbReference type="NCBIfam" id="TIGR02419">
    <property type="entry name" value="C4_traR_proteo"/>
    <property type="match status" value="1"/>
</dbReference>
<dbReference type="PANTHER" id="PTHR38777:SF1">
    <property type="entry name" value="DNAK SUPPRESSOR PROTEIN"/>
    <property type="match status" value="1"/>
</dbReference>
<dbReference type="GO" id="GO:0008270">
    <property type="term" value="F:zinc ion binding"/>
    <property type="evidence" value="ECO:0007669"/>
    <property type="project" value="UniProtKB-KW"/>
</dbReference>
<keyword evidence="2" id="KW-0863">Zinc-finger</keyword>
<evidence type="ECO:0000313" key="6">
    <source>
        <dbReference type="EMBL" id="ADW73090.1"/>
    </source>
</evidence>
<evidence type="ECO:0000259" key="5">
    <source>
        <dbReference type="Pfam" id="PF01258"/>
    </source>
</evidence>
<dbReference type="GO" id="GO:1900378">
    <property type="term" value="P:positive regulation of secondary metabolite biosynthetic process"/>
    <property type="evidence" value="ECO:0007669"/>
    <property type="project" value="TreeGrafter"/>
</dbReference>
<dbReference type="HOGENOM" id="CLU_158637_1_1_6"/>
<sequence length="72" mass="8053">MPDLMDSVQERNLEILTHQVAAHRIHSNGVSASVCEDCDQPIPAARRAAFPGVVRCVPCQEITEQQKKHFRS</sequence>
<reference evidence="6 7" key="2">
    <citation type="journal article" date="2012" name="J. Bacteriol.">
        <title>Complete Genome Sequence of Rahnella sp. Strain Y9602, a Gammaproteobacterium Isolate from Metal- and Radionuclide-Contaminated Soil.</title>
        <authorList>
            <person name="Martinez R.J."/>
            <person name="Bruce D."/>
            <person name="Detter C."/>
            <person name="Goodwin L.A."/>
            <person name="Han J."/>
            <person name="Han C.S."/>
            <person name="Held B."/>
            <person name="Land M.L."/>
            <person name="Mikhailova N."/>
            <person name="Nolan M."/>
            <person name="Pennacchio L."/>
            <person name="Pitluck S."/>
            <person name="Tapia R."/>
            <person name="Woyke T."/>
            <person name="Sobecky P.A."/>
        </authorList>
    </citation>
    <scope>NUCLEOTIDE SEQUENCE [LARGE SCALE GENOMIC DNA]</scope>
    <source>
        <strain evidence="6 7">Y9602</strain>
    </source>
</reference>
<dbReference type="PROSITE" id="PS51128">
    <property type="entry name" value="ZF_DKSA_2"/>
    <property type="match status" value="1"/>
</dbReference>
<keyword evidence="3" id="KW-0862">Zinc</keyword>
<dbReference type="eggNOG" id="COG1734">
    <property type="taxonomic scope" value="Bacteria"/>
</dbReference>
<dbReference type="OrthoDB" id="962301at2"/>
<evidence type="ECO:0000256" key="1">
    <source>
        <dbReference type="ARBA" id="ARBA00022723"/>
    </source>
</evidence>
<dbReference type="KEGG" id="rah:Rahaq_1468"/>
<feature type="domain" description="Zinc finger DksA/TraR C4-type" evidence="5">
    <location>
        <begin position="33"/>
        <end position="65"/>
    </location>
</feature>
<dbReference type="InterPro" id="IPR020458">
    <property type="entry name" value="Znf_DskA_TraR_CS"/>
</dbReference>
<dbReference type="AlphaFoldDB" id="A0A0H3FAD5"/>
<evidence type="ECO:0000313" key="7">
    <source>
        <dbReference type="Proteomes" id="UP000007257"/>
    </source>
</evidence>
<reference evidence="7" key="1">
    <citation type="submission" date="2011-01" db="EMBL/GenBank/DDBJ databases">
        <title>Complete sequence of chromosome of Rahnella sp. Y9602.</title>
        <authorList>
            <consortium name="US DOE Joint Genome Institute"/>
            <person name="Lucas S."/>
            <person name="Copeland A."/>
            <person name="Lapidus A."/>
            <person name="Cheng J.-F."/>
            <person name="Goodwin L."/>
            <person name="Pitluck S."/>
            <person name="Lu M."/>
            <person name="Detter J.C."/>
            <person name="Han C."/>
            <person name="Tapia R."/>
            <person name="Land M."/>
            <person name="Hauser L."/>
            <person name="Kyrpides N."/>
            <person name="Ivanova N."/>
            <person name="Ovchinnikova G."/>
            <person name="Pagani I."/>
            <person name="Sobecky P.A."/>
            <person name="Martinez R.J."/>
            <person name="Woyke T."/>
        </authorList>
    </citation>
    <scope>NUCLEOTIDE SEQUENCE [LARGE SCALE GENOMIC DNA]</scope>
    <source>
        <strain evidence="7">Y9602</strain>
    </source>
</reference>
<gene>
    <name evidence="6" type="ordered locus">Rahaq_1468</name>
</gene>
<protein>
    <submittedName>
        <fullName evidence="6">Phage/conjugal plasmid C-4 type zinc finger protein, TraR family</fullName>
    </submittedName>
</protein>
<feature type="zinc finger region" description="dksA C4-type" evidence="4">
    <location>
        <begin position="35"/>
        <end position="59"/>
    </location>
</feature>
<keyword evidence="1" id="KW-0479">Metal-binding</keyword>
<dbReference type="Proteomes" id="UP000007257">
    <property type="component" value="Chromosome"/>
</dbReference>
<evidence type="ECO:0000256" key="4">
    <source>
        <dbReference type="PROSITE-ProRule" id="PRU00510"/>
    </source>
</evidence>
<dbReference type="RefSeq" id="WP_013574793.1">
    <property type="nucleotide sequence ID" value="NC_015061.1"/>
</dbReference>
<dbReference type="SUPFAM" id="SSF57716">
    <property type="entry name" value="Glucocorticoid receptor-like (DNA-binding domain)"/>
    <property type="match status" value="1"/>
</dbReference>
<dbReference type="PANTHER" id="PTHR38777">
    <property type="entry name" value="FELS-2 PROPHAGE PROTEIN"/>
    <property type="match status" value="1"/>
</dbReference>
<name>A0A0H3FAD5_RAHSY</name>
<accession>A0A0H3FAD5</accession>
<evidence type="ECO:0000256" key="2">
    <source>
        <dbReference type="ARBA" id="ARBA00022771"/>
    </source>
</evidence>
<evidence type="ECO:0000256" key="3">
    <source>
        <dbReference type="ARBA" id="ARBA00022833"/>
    </source>
</evidence>
<organism evidence="6 7">
    <name type="scientific">Rahnella sp. (strain Y9602)</name>
    <dbReference type="NCBI Taxonomy" id="2703885"/>
    <lineage>
        <taxon>Bacteria</taxon>
        <taxon>Pseudomonadati</taxon>
        <taxon>Pseudomonadota</taxon>
        <taxon>Gammaproteobacteria</taxon>
        <taxon>Enterobacterales</taxon>
        <taxon>Yersiniaceae</taxon>
        <taxon>Rahnella</taxon>
    </lineage>
</organism>
<dbReference type="EMBL" id="CP002505">
    <property type="protein sequence ID" value="ADW73090.1"/>
    <property type="molecule type" value="Genomic_DNA"/>
</dbReference>
<proteinExistence type="predicted"/>
<dbReference type="InterPro" id="IPR012783">
    <property type="entry name" value="Znf_C4_TraR"/>
</dbReference>